<dbReference type="InterPro" id="IPR047153">
    <property type="entry name" value="TRIM45/56/19-like"/>
</dbReference>
<evidence type="ECO:0000259" key="2">
    <source>
        <dbReference type="PROSITE" id="PS50119"/>
    </source>
</evidence>
<name>A0A9D4EY10_DREPO</name>
<feature type="domain" description="B box-type" evidence="2">
    <location>
        <begin position="80"/>
        <end position="124"/>
    </location>
</feature>
<evidence type="ECO:0000313" key="3">
    <source>
        <dbReference type="EMBL" id="KAH3786446.1"/>
    </source>
</evidence>
<evidence type="ECO:0000313" key="4">
    <source>
        <dbReference type="Proteomes" id="UP000828390"/>
    </source>
</evidence>
<reference evidence="3" key="1">
    <citation type="journal article" date="2019" name="bioRxiv">
        <title>The Genome of the Zebra Mussel, Dreissena polymorpha: A Resource for Invasive Species Research.</title>
        <authorList>
            <person name="McCartney M.A."/>
            <person name="Auch B."/>
            <person name="Kono T."/>
            <person name="Mallez S."/>
            <person name="Zhang Y."/>
            <person name="Obille A."/>
            <person name="Becker A."/>
            <person name="Abrahante J.E."/>
            <person name="Garbe J."/>
            <person name="Badalamenti J.P."/>
            <person name="Herman A."/>
            <person name="Mangelson H."/>
            <person name="Liachko I."/>
            <person name="Sullivan S."/>
            <person name="Sone E.D."/>
            <person name="Koren S."/>
            <person name="Silverstein K.A.T."/>
            <person name="Beckman K.B."/>
            <person name="Gohl D.M."/>
        </authorList>
    </citation>
    <scope>NUCLEOTIDE SEQUENCE</scope>
    <source>
        <strain evidence="3">Duluth1</strain>
        <tissue evidence="3">Whole animal</tissue>
    </source>
</reference>
<sequence>MAEGTNPCATFRDGSDIVLDYCCYVCEQNGVQRESAQYCEQCSKCYCDVCVPLHDQMFKMHLLVGRGDMQRWPVSRATVDALTLCQEHNHETITAFCEDHSALCCVKCLTLKHRQCYKVEVISDAVKNWLPVDHQTMLQDLATQMQRLQTLKTAREENKKTLSTSCENILAQLSDFRQTINAVLDKLEKKTVKTLESLNTTFVDSIENDLKRCHKEVTELQSLKEIVKSIEKKDEQKVHSLTYIANVKCVNKLAESRSLMQEISKVKKYQMNFEIQHDIVHYLSTLCGLGKLRTYNPYHILSINGDPAKHQPTQGSIRGICEISPNIIVVAFFEKHLVQLDIEYNVCCKSSVFTSSVFTSAFDMCHINVDEFAVTLDNDENHIIEFYKSNKNTLSRTKCLFLPHRCRGIAYNMNYLYVTSGTALHQYLLDGSLVKTLYEDRSYEFTVYKVAVGTGRIFVTNNSGHQLIALSMDGNLLAKFRNPLLRTPTGVHVSTTGQVLVCGRTSNTILQIDGESLETLLVVATGQDGLNNPHSIYYSETTTTLLIGQDVGLLVLKQ</sequence>
<dbReference type="SUPFAM" id="SSF57845">
    <property type="entry name" value="B-box zinc-binding domain"/>
    <property type="match status" value="1"/>
</dbReference>
<dbReference type="PROSITE" id="PS50119">
    <property type="entry name" value="ZF_BBOX"/>
    <property type="match status" value="1"/>
</dbReference>
<protein>
    <recommendedName>
        <fullName evidence="2">B box-type domain-containing protein</fullName>
    </recommendedName>
</protein>
<keyword evidence="1" id="KW-0479">Metal-binding</keyword>
<gene>
    <name evidence="3" type="ORF">DPMN_164553</name>
</gene>
<organism evidence="3 4">
    <name type="scientific">Dreissena polymorpha</name>
    <name type="common">Zebra mussel</name>
    <name type="synonym">Mytilus polymorpha</name>
    <dbReference type="NCBI Taxonomy" id="45954"/>
    <lineage>
        <taxon>Eukaryota</taxon>
        <taxon>Metazoa</taxon>
        <taxon>Spiralia</taxon>
        <taxon>Lophotrochozoa</taxon>
        <taxon>Mollusca</taxon>
        <taxon>Bivalvia</taxon>
        <taxon>Autobranchia</taxon>
        <taxon>Heteroconchia</taxon>
        <taxon>Euheterodonta</taxon>
        <taxon>Imparidentia</taxon>
        <taxon>Neoheterodontei</taxon>
        <taxon>Myida</taxon>
        <taxon>Dreissenoidea</taxon>
        <taxon>Dreissenidae</taxon>
        <taxon>Dreissena</taxon>
    </lineage>
</organism>
<dbReference type="SUPFAM" id="SSF63825">
    <property type="entry name" value="YWTD domain"/>
    <property type="match status" value="1"/>
</dbReference>
<dbReference type="Proteomes" id="UP000828390">
    <property type="component" value="Unassembled WGS sequence"/>
</dbReference>
<dbReference type="PANTHER" id="PTHR25462:SF296">
    <property type="entry name" value="MEIOTIC P26, ISOFORM F"/>
    <property type="match status" value="1"/>
</dbReference>
<dbReference type="PANTHER" id="PTHR25462">
    <property type="entry name" value="BONUS, ISOFORM C-RELATED"/>
    <property type="match status" value="1"/>
</dbReference>
<comment type="caution">
    <text evidence="3">The sequence shown here is derived from an EMBL/GenBank/DDBJ whole genome shotgun (WGS) entry which is preliminary data.</text>
</comment>
<accession>A0A9D4EY10</accession>
<dbReference type="Pfam" id="PF00643">
    <property type="entry name" value="zf-B_box"/>
    <property type="match status" value="1"/>
</dbReference>
<keyword evidence="4" id="KW-1185">Reference proteome</keyword>
<dbReference type="Gene3D" id="2.120.10.30">
    <property type="entry name" value="TolB, C-terminal domain"/>
    <property type="match status" value="1"/>
</dbReference>
<dbReference type="InterPro" id="IPR000315">
    <property type="entry name" value="Znf_B-box"/>
</dbReference>
<dbReference type="AlphaFoldDB" id="A0A9D4EY10"/>
<reference evidence="3" key="2">
    <citation type="submission" date="2020-11" db="EMBL/GenBank/DDBJ databases">
        <authorList>
            <person name="McCartney M.A."/>
            <person name="Auch B."/>
            <person name="Kono T."/>
            <person name="Mallez S."/>
            <person name="Becker A."/>
            <person name="Gohl D.M."/>
            <person name="Silverstein K.A.T."/>
            <person name="Koren S."/>
            <person name="Bechman K.B."/>
            <person name="Herman A."/>
            <person name="Abrahante J.E."/>
            <person name="Garbe J."/>
        </authorList>
    </citation>
    <scope>NUCLEOTIDE SEQUENCE</scope>
    <source>
        <strain evidence="3">Duluth1</strain>
        <tissue evidence="3">Whole animal</tissue>
    </source>
</reference>
<keyword evidence="1" id="KW-0863">Zinc-finger</keyword>
<dbReference type="InterPro" id="IPR011042">
    <property type="entry name" value="6-blade_b-propeller_TolB-like"/>
</dbReference>
<dbReference type="GO" id="GO:0008270">
    <property type="term" value="F:zinc ion binding"/>
    <property type="evidence" value="ECO:0007669"/>
    <property type="project" value="UniProtKB-KW"/>
</dbReference>
<dbReference type="EMBL" id="JAIWYP010000008">
    <property type="protein sequence ID" value="KAH3786446.1"/>
    <property type="molecule type" value="Genomic_DNA"/>
</dbReference>
<dbReference type="Gene3D" id="3.30.160.60">
    <property type="entry name" value="Classic Zinc Finger"/>
    <property type="match status" value="1"/>
</dbReference>
<evidence type="ECO:0000256" key="1">
    <source>
        <dbReference type="PROSITE-ProRule" id="PRU00024"/>
    </source>
</evidence>
<proteinExistence type="predicted"/>
<keyword evidence="1" id="KW-0862">Zinc</keyword>